<dbReference type="AlphaFoldDB" id="A0A1N6ST23"/>
<proteinExistence type="predicted"/>
<dbReference type="EMBL" id="FTMI01000004">
    <property type="protein sequence ID" value="SIQ44174.1"/>
    <property type="molecule type" value="Genomic_DNA"/>
</dbReference>
<keyword evidence="3" id="KW-1185">Reference proteome</keyword>
<gene>
    <name evidence="2" type="ORF">SAMN05518682_2503</name>
</gene>
<feature type="compositionally biased region" description="Basic and acidic residues" evidence="1">
    <location>
        <begin position="1"/>
        <end position="25"/>
    </location>
</feature>
<dbReference type="Proteomes" id="UP000186235">
    <property type="component" value="Unassembled WGS sequence"/>
</dbReference>
<evidence type="ECO:0000313" key="2">
    <source>
        <dbReference type="EMBL" id="SIQ44174.1"/>
    </source>
</evidence>
<name>A0A1N6ST23_9MICO</name>
<protein>
    <submittedName>
        <fullName evidence="2">Uncharacterized protein</fullName>
    </submittedName>
</protein>
<reference evidence="3" key="1">
    <citation type="submission" date="2017-01" db="EMBL/GenBank/DDBJ databases">
        <authorList>
            <person name="Varghese N."/>
            <person name="Submissions S."/>
        </authorList>
    </citation>
    <scope>NUCLEOTIDE SEQUENCE [LARGE SCALE GENOMIC DNA]</scope>
    <source>
        <strain evidence="3">3bp</strain>
    </source>
</reference>
<accession>A0A1N6ST23</accession>
<evidence type="ECO:0000256" key="1">
    <source>
        <dbReference type="SAM" id="MobiDB-lite"/>
    </source>
</evidence>
<sequence>MAKSIKKEASMSIKEKRAQKRERAAETAVKSRKR</sequence>
<evidence type="ECO:0000313" key="3">
    <source>
        <dbReference type="Proteomes" id="UP000186235"/>
    </source>
</evidence>
<organism evidence="2 3">
    <name type="scientific">Cellulosimicrobium aquatile</name>
    <dbReference type="NCBI Taxonomy" id="1612203"/>
    <lineage>
        <taxon>Bacteria</taxon>
        <taxon>Bacillati</taxon>
        <taxon>Actinomycetota</taxon>
        <taxon>Actinomycetes</taxon>
        <taxon>Micrococcales</taxon>
        <taxon>Promicromonosporaceae</taxon>
        <taxon>Cellulosimicrobium</taxon>
    </lineage>
</organism>
<feature type="region of interest" description="Disordered" evidence="1">
    <location>
        <begin position="1"/>
        <end position="34"/>
    </location>
</feature>